<feature type="region of interest" description="Disordered" evidence="1">
    <location>
        <begin position="1622"/>
        <end position="1645"/>
    </location>
</feature>
<dbReference type="Gene3D" id="3.60.130.30">
    <property type="match status" value="1"/>
</dbReference>
<sequence length="1812" mass="199118">MSSLPGVPVEIVDDVLGLVLASDPKVRSSLTQLCKTLRKRYRLPTHLDVYGYNPGPDESSHLRSAILPQERIEEFLNNITRFNSTFPSSDGLSYREIENVRIVLPLNSIQVPQVCQILEGLRRPLKQGKVEGYKDDMSMETYFGVGGDEEEVFNALAPYSSLVSLKIRTPLEVFPVVTQNTVLSAEEYEKQWVQRVGRALPSLKILYLSHAYAAELENEDLYCAGERFMHQRGQEGWRRYRWVRATMHSDSRDDPSIARALQRGTAKTTQKAHFDAWESDEEYQEETEKGCSSSSSSSPSPAFTSPLASAFAFAIEPEPSRAPAMNPHHPPPQTPHPPLPPCPSPSPRPLRLYTHSPSASRRVQPIELRELLAQGGDGAVAVVRPAGMRAVGTRVVNLGFLGRYTLLSLPITACRLLCRGTRGTPPFDGSFLPLPLALPPLDPRIPWVLKEVGLDEHEEVVGVDIRDHLEDRGDGEGGRRVGGSRKRKWRGMGGEVERVGGGGDLRGVSNRVSRLLVILNLRLPLRLRSLRVLVLVVSFMESWVATVLLGRDIHRCSATALYGRPSFVKPSPMSDVELPSGSVKTSDVMRGVDGGGEVEDWGVVGSVIPTRPAHRYQFEGGRSARGCGAASGVRGMGIGLGAGCIAVAMARVPVHPFVRSSGEGGLWGWGFIDVWLPPSSKSSSGPGTPRRRCRQVEQVVVGCGWGIEVGRSRMGLGRDPWRRRRARPTSSRVRSPHVPPLVSFLRPYTTGIERQQPRALVSLVVDLGGPGVCSRVGEKKVGGGRRWALSNRGWGEVGGMWVVLVGGSGDLGGVLSSEASESDKAASQQETSQACACPKAVVRYVVVRARDTFPGPQYPCAGPHFLPTPPHTALYPQRCSHRPYAVPRIGNESWMSGLSAIGHAIESCVRDGGGEAEERRNMSHPGSIASTRSTATARVFDRGCWWVLGGDAVNALAEQLQEFVESQRDLAVPPSNPVNAARPVPIVDINVSAPLASSESLGTTMTASLAPSSSRGPTSSPRSSHPKHATICRNTYATGAVPSKGKNSTEAGASSKAAARIRGGQRKRCHRNGVAAPAPSRGMRRRGAHNLMGPEHGVIGELGDQPGEDSDNSNSVGSGPTEIVDESMDVDGVVGHPHYTVNGGLPVTETVNLCDFSQELIYGMRSAAQDCVHGVGYSKMAANMHHMMRLMVFGGLTAPPVEKVDEVDTSPGGDQTLLGLASFLHRADNMEALVQLRQVCYCMEFAAHVQVRLRDKAFKTRFELFGSMVEQGDLYYLGVTAGQLNRYYNLGAKASILAEAGTIYIVMFLVISRSRSLLLSLPGDMVAELARVIRWPDDSSIGKIVKQDLVPAVLYLRTRYPVGLNLLFTPQFLDLVGGTGGFDAVNLLESDRVFKYYKYDLIDKPRCEVTWAPILCLPNPPAVWNRTTVEALQDYAKARMLTACDLQHTGCPESIPPSLGSVFQRPKTRWDKTVENVTVMVINTNFCLKELERIPLRKLTRSQREKLTVLHRQWALEAAKNIPNNFTKLERKLHKGKKARQSMYTYIDTAHFPDQIIKINDVNKGLVVLVIPTMPQKLREETYAAIRDVHNTLSKYLSPDQLEKLYKCIHYSVWNRYSKRGTGAPTEAHPSSIRREGKAGPQTTRVNIPRESEEAKLWQTHKERLRNACAPFFAWVEDTLKDLLPEEFSALEVSINVLPVGDSVLCHPFTSVIVHFNVNTIMHVDDKDKEICVVFQLSDCTGGELCLAEPGLVLRLRNGDGVIFKSNEVTHFNLDYVGERMSIVFHSDSDLDAWVEDYNGWGSNRFFRASQS</sequence>
<protein>
    <submittedName>
        <fullName evidence="2">Uncharacterized protein</fullName>
    </submittedName>
</protein>
<feature type="compositionally biased region" description="Low complexity" evidence="1">
    <location>
        <begin position="1008"/>
        <end position="1023"/>
    </location>
</feature>
<keyword evidence="3" id="KW-1185">Reference proteome</keyword>
<evidence type="ECO:0000256" key="1">
    <source>
        <dbReference type="SAM" id="MobiDB-lite"/>
    </source>
</evidence>
<feature type="compositionally biased region" description="Pro residues" evidence="1">
    <location>
        <begin position="328"/>
        <end position="348"/>
    </location>
</feature>
<dbReference type="OrthoDB" id="3017944at2759"/>
<dbReference type="EMBL" id="QPFP01000040">
    <property type="protein sequence ID" value="TEB27478.1"/>
    <property type="molecule type" value="Genomic_DNA"/>
</dbReference>
<feature type="region of interest" description="Disordered" evidence="1">
    <location>
        <begin position="1005"/>
        <end position="1123"/>
    </location>
</feature>
<reference evidence="2 3" key="1">
    <citation type="journal article" date="2019" name="Nat. Ecol. Evol.">
        <title>Megaphylogeny resolves global patterns of mushroom evolution.</title>
        <authorList>
            <person name="Varga T."/>
            <person name="Krizsan K."/>
            <person name="Foldi C."/>
            <person name="Dima B."/>
            <person name="Sanchez-Garcia M."/>
            <person name="Sanchez-Ramirez S."/>
            <person name="Szollosi G.J."/>
            <person name="Szarkandi J.G."/>
            <person name="Papp V."/>
            <person name="Albert L."/>
            <person name="Andreopoulos W."/>
            <person name="Angelini C."/>
            <person name="Antonin V."/>
            <person name="Barry K.W."/>
            <person name="Bougher N.L."/>
            <person name="Buchanan P."/>
            <person name="Buyck B."/>
            <person name="Bense V."/>
            <person name="Catcheside P."/>
            <person name="Chovatia M."/>
            <person name="Cooper J."/>
            <person name="Damon W."/>
            <person name="Desjardin D."/>
            <person name="Finy P."/>
            <person name="Geml J."/>
            <person name="Haridas S."/>
            <person name="Hughes K."/>
            <person name="Justo A."/>
            <person name="Karasinski D."/>
            <person name="Kautmanova I."/>
            <person name="Kiss B."/>
            <person name="Kocsube S."/>
            <person name="Kotiranta H."/>
            <person name="LaButti K.M."/>
            <person name="Lechner B.E."/>
            <person name="Liimatainen K."/>
            <person name="Lipzen A."/>
            <person name="Lukacs Z."/>
            <person name="Mihaltcheva S."/>
            <person name="Morgado L.N."/>
            <person name="Niskanen T."/>
            <person name="Noordeloos M.E."/>
            <person name="Ohm R.A."/>
            <person name="Ortiz-Santana B."/>
            <person name="Ovrebo C."/>
            <person name="Racz N."/>
            <person name="Riley R."/>
            <person name="Savchenko A."/>
            <person name="Shiryaev A."/>
            <person name="Soop K."/>
            <person name="Spirin V."/>
            <person name="Szebenyi C."/>
            <person name="Tomsovsky M."/>
            <person name="Tulloss R.E."/>
            <person name="Uehling J."/>
            <person name="Grigoriev I.V."/>
            <person name="Vagvolgyi C."/>
            <person name="Papp T."/>
            <person name="Martin F.M."/>
            <person name="Miettinen O."/>
            <person name="Hibbett D.S."/>
            <person name="Nagy L.G."/>
        </authorList>
    </citation>
    <scope>NUCLEOTIDE SEQUENCE [LARGE SCALE GENOMIC DNA]</scope>
    <source>
        <strain evidence="2 3">FP101781</strain>
    </source>
</reference>
<organism evidence="2 3">
    <name type="scientific">Coprinellus micaceus</name>
    <name type="common">Glistening ink-cap mushroom</name>
    <name type="synonym">Coprinus micaceus</name>
    <dbReference type="NCBI Taxonomy" id="71717"/>
    <lineage>
        <taxon>Eukaryota</taxon>
        <taxon>Fungi</taxon>
        <taxon>Dikarya</taxon>
        <taxon>Basidiomycota</taxon>
        <taxon>Agaricomycotina</taxon>
        <taxon>Agaricomycetes</taxon>
        <taxon>Agaricomycetidae</taxon>
        <taxon>Agaricales</taxon>
        <taxon>Agaricineae</taxon>
        <taxon>Psathyrellaceae</taxon>
        <taxon>Coprinellus</taxon>
    </lineage>
</organism>
<comment type="caution">
    <text evidence="2">The sequence shown here is derived from an EMBL/GenBank/DDBJ whole genome shotgun (WGS) entry which is preliminary data.</text>
</comment>
<feature type="compositionally biased region" description="Low complexity" evidence="1">
    <location>
        <begin position="292"/>
        <end position="303"/>
    </location>
</feature>
<proteinExistence type="predicted"/>
<evidence type="ECO:0000313" key="3">
    <source>
        <dbReference type="Proteomes" id="UP000298030"/>
    </source>
</evidence>
<dbReference type="Proteomes" id="UP000298030">
    <property type="component" value="Unassembled WGS sequence"/>
</dbReference>
<dbReference type="STRING" id="71717.A0A4Y7T0M8"/>
<gene>
    <name evidence="2" type="ORF">FA13DRAFT_1712617</name>
</gene>
<feature type="region of interest" description="Disordered" evidence="1">
    <location>
        <begin position="262"/>
        <end position="303"/>
    </location>
</feature>
<accession>A0A4Y7T0M8</accession>
<name>A0A4Y7T0M8_COPMI</name>
<evidence type="ECO:0000313" key="2">
    <source>
        <dbReference type="EMBL" id="TEB27478.1"/>
    </source>
</evidence>
<feature type="region of interest" description="Disordered" evidence="1">
    <location>
        <begin position="319"/>
        <end position="361"/>
    </location>
</feature>